<evidence type="ECO:0000313" key="3">
    <source>
        <dbReference type="Proteomes" id="UP000732380"/>
    </source>
</evidence>
<comment type="caution">
    <text evidence="2">The sequence shown here is derived from an EMBL/GenBank/DDBJ whole genome shotgun (WGS) entry which is preliminary data.</text>
</comment>
<reference evidence="2 3" key="1">
    <citation type="journal article" date="2020" name="bioRxiv">
        <title>Whole genome comparisons of ergot fungi reveals the divergence and evolution of species within the genus Claviceps are the result of varying mechanisms driving genome evolution and host range expansion.</title>
        <authorList>
            <person name="Wyka S.A."/>
            <person name="Mondo S.J."/>
            <person name="Liu M."/>
            <person name="Dettman J."/>
            <person name="Nalam V."/>
            <person name="Broders K.D."/>
        </authorList>
    </citation>
    <scope>NUCLEOTIDE SEQUENCE [LARGE SCALE GENOMIC DNA]</scope>
    <source>
        <strain evidence="2 3">LM576</strain>
    </source>
</reference>
<protein>
    <submittedName>
        <fullName evidence="2">Uncharacterized protein</fullName>
    </submittedName>
</protein>
<dbReference type="Proteomes" id="UP000732380">
    <property type="component" value="Unassembled WGS sequence"/>
</dbReference>
<feature type="region of interest" description="Disordered" evidence="1">
    <location>
        <begin position="144"/>
        <end position="163"/>
    </location>
</feature>
<gene>
    <name evidence="2" type="ORF">E4U13_004904</name>
</gene>
<feature type="region of interest" description="Disordered" evidence="1">
    <location>
        <begin position="117"/>
        <end position="136"/>
    </location>
</feature>
<keyword evidence="3" id="KW-1185">Reference proteome</keyword>
<evidence type="ECO:0000256" key="1">
    <source>
        <dbReference type="SAM" id="MobiDB-lite"/>
    </source>
</evidence>
<organism evidence="2 3">
    <name type="scientific">Claviceps humidiphila</name>
    <dbReference type="NCBI Taxonomy" id="1294629"/>
    <lineage>
        <taxon>Eukaryota</taxon>
        <taxon>Fungi</taxon>
        <taxon>Dikarya</taxon>
        <taxon>Ascomycota</taxon>
        <taxon>Pezizomycotina</taxon>
        <taxon>Sordariomycetes</taxon>
        <taxon>Hypocreomycetidae</taxon>
        <taxon>Hypocreales</taxon>
        <taxon>Clavicipitaceae</taxon>
        <taxon>Claviceps</taxon>
    </lineage>
</organism>
<dbReference type="EMBL" id="SRQM01000392">
    <property type="protein sequence ID" value="KAG6111285.1"/>
    <property type="molecule type" value="Genomic_DNA"/>
</dbReference>
<dbReference type="AlphaFoldDB" id="A0A9P7TVG8"/>
<accession>A0A9P7TVG8</accession>
<feature type="region of interest" description="Disordered" evidence="1">
    <location>
        <begin position="52"/>
        <end position="80"/>
    </location>
</feature>
<name>A0A9P7TVG8_9HYPO</name>
<feature type="compositionally biased region" description="Low complexity" evidence="1">
    <location>
        <begin position="55"/>
        <end position="80"/>
    </location>
</feature>
<sequence>MPRVKHHHVPSLQGVGTRKNKGICLFKYLSVNVEHDLSIEEVDTIYWFRTDEGLTQPPQTTPSQTNTSKTRSPKTPSPSTELIASLRVLEVGTPQPDPTKQVLAVLVASTGLTYATLDEYDPRPSEESNLGSPDDKVELAHRLGTVGCRQGRPNASPVPGRRP</sequence>
<proteinExistence type="predicted"/>
<evidence type="ECO:0000313" key="2">
    <source>
        <dbReference type="EMBL" id="KAG6111285.1"/>
    </source>
</evidence>